<organism evidence="2 3">
    <name type="scientific">Cercophora newfieldiana</name>
    <dbReference type="NCBI Taxonomy" id="92897"/>
    <lineage>
        <taxon>Eukaryota</taxon>
        <taxon>Fungi</taxon>
        <taxon>Dikarya</taxon>
        <taxon>Ascomycota</taxon>
        <taxon>Pezizomycotina</taxon>
        <taxon>Sordariomycetes</taxon>
        <taxon>Sordariomycetidae</taxon>
        <taxon>Sordariales</taxon>
        <taxon>Lasiosphaeriaceae</taxon>
        <taxon>Cercophora</taxon>
    </lineage>
</organism>
<sequence>MGSRKQEPTMSDLVMTSWQEASRVSRIAWGEATKVGNTLNRIRIIAMSPPAPIDDGWEVVDKEDFEPPANMRPRSKPQIAEPPRGAQPPGNSTVSKFHNNMTEEEVVSRYRQTERELRHAIKQGNAESERRLRNELSQRRHDVWKVEKASWANTPTHGGQPTTSATKLPVFKDSQPRIETGTKNKMEESPYSDQTFEKTEPAPESLDTKAHSRTTYHELRKKARQTAAKAPSASTFVLEQAAKVSDGAPSCGQASQAPGENQETAETDREGMGEESTMEEMTWSQPKGESP</sequence>
<dbReference type="EMBL" id="JAULSV010000006">
    <property type="protein sequence ID" value="KAK0641851.1"/>
    <property type="molecule type" value="Genomic_DNA"/>
</dbReference>
<feature type="compositionally biased region" description="Basic and acidic residues" evidence="1">
    <location>
        <begin position="195"/>
        <end position="218"/>
    </location>
</feature>
<feature type="compositionally biased region" description="Basic and acidic residues" evidence="1">
    <location>
        <begin position="127"/>
        <end position="139"/>
    </location>
</feature>
<accession>A0AA39XX39</accession>
<dbReference type="Proteomes" id="UP001174936">
    <property type="component" value="Unassembled WGS sequence"/>
</dbReference>
<feature type="region of interest" description="Disordered" evidence="1">
    <location>
        <begin position="147"/>
        <end position="291"/>
    </location>
</feature>
<feature type="compositionally biased region" description="Acidic residues" evidence="1">
    <location>
        <begin position="55"/>
        <end position="66"/>
    </location>
</feature>
<feature type="compositionally biased region" description="Polar residues" evidence="1">
    <location>
        <begin position="89"/>
        <end position="100"/>
    </location>
</feature>
<evidence type="ECO:0000313" key="3">
    <source>
        <dbReference type="Proteomes" id="UP001174936"/>
    </source>
</evidence>
<protein>
    <submittedName>
        <fullName evidence="2">Uncharacterized protein</fullName>
    </submittedName>
</protein>
<name>A0AA39XX39_9PEZI</name>
<evidence type="ECO:0000313" key="2">
    <source>
        <dbReference type="EMBL" id="KAK0641851.1"/>
    </source>
</evidence>
<reference evidence="2" key="1">
    <citation type="submission" date="2023-06" db="EMBL/GenBank/DDBJ databases">
        <title>Genome-scale phylogeny and comparative genomics of the fungal order Sordariales.</title>
        <authorList>
            <consortium name="Lawrence Berkeley National Laboratory"/>
            <person name="Hensen N."/>
            <person name="Bonometti L."/>
            <person name="Westerberg I."/>
            <person name="Brannstrom I.O."/>
            <person name="Guillou S."/>
            <person name="Cros-Aarteil S."/>
            <person name="Calhoun S."/>
            <person name="Haridas S."/>
            <person name="Kuo A."/>
            <person name="Mondo S."/>
            <person name="Pangilinan J."/>
            <person name="Riley R."/>
            <person name="Labutti K."/>
            <person name="Andreopoulos B."/>
            <person name="Lipzen A."/>
            <person name="Chen C."/>
            <person name="Yanf M."/>
            <person name="Daum C."/>
            <person name="Ng V."/>
            <person name="Clum A."/>
            <person name="Steindorff A."/>
            <person name="Ohm R."/>
            <person name="Martin F."/>
            <person name="Silar P."/>
            <person name="Natvig D."/>
            <person name="Lalanne C."/>
            <person name="Gautier V."/>
            <person name="Ament-Velasquez S.L."/>
            <person name="Kruys A."/>
            <person name="Hutchinson M.I."/>
            <person name="Powell A.J."/>
            <person name="Barry K."/>
            <person name="Miller A.N."/>
            <person name="Grigoriev I.V."/>
            <person name="Debuchy R."/>
            <person name="Gladieux P."/>
            <person name="Thoren M.H."/>
            <person name="Johannesson H."/>
        </authorList>
    </citation>
    <scope>NUCLEOTIDE SEQUENCE</scope>
    <source>
        <strain evidence="2">SMH2532-1</strain>
    </source>
</reference>
<feature type="compositionally biased region" description="Basic and acidic residues" evidence="1">
    <location>
        <begin position="174"/>
        <end position="188"/>
    </location>
</feature>
<keyword evidence="3" id="KW-1185">Reference proteome</keyword>
<dbReference type="AlphaFoldDB" id="A0AA39XX39"/>
<comment type="caution">
    <text evidence="2">The sequence shown here is derived from an EMBL/GenBank/DDBJ whole genome shotgun (WGS) entry which is preliminary data.</text>
</comment>
<feature type="compositionally biased region" description="Polar residues" evidence="1">
    <location>
        <begin position="252"/>
        <end position="264"/>
    </location>
</feature>
<proteinExistence type="predicted"/>
<evidence type="ECO:0000256" key="1">
    <source>
        <dbReference type="SAM" id="MobiDB-lite"/>
    </source>
</evidence>
<feature type="region of interest" description="Disordered" evidence="1">
    <location>
        <begin position="48"/>
        <end position="111"/>
    </location>
</feature>
<gene>
    <name evidence="2" type="ORF">B0T16DRAFT_221573</name>
</gene>
<feature type="region of interest" description="Disordered" evidence="1">
    <location>
        <begin position="120"/>
        <end position="139"/>
    </location>
</feature>
<feature type="compositionally biased region" description="Polar residues" evidence="1">
    <location>
        <begin position="151"/>
        <end position="166"/>
    </location>
</feature>